<comment type="subunit">
    <text evidence="8">Homodimer.</text>
</comment>
<dbReference type="NCBIfam" id="TIGR00018">
    <property type="entry name" value="panC"/>
    <property type="match status" value="1"/>
</dbReference>
<dbReference type="EMBL" id="AP026560">
    <property type="protein sequence ID" value="BDP41429.1"/>
    <property type="molecule type" value="Genomic_DNA"/>
</dbReference>
<dbReference type="CDD" id="cd00560">
    <property type="entry name" value="PanC"/>
    <property type="match status" value="1"/>
</dbReference>
<dbReference type="RefSeq" id="WP_264777196.1">
    <property type="nucleotide sequence ID" value="NZ_AP026560.1"/>
</dbReference>
<dbReference type="InterPro" id="IPR014729">
    <property type="entry name" value="Rossmann-like_a/b/a_fold"/>
</dbReference>
<feature type="binding site" evidence="8">
    <location>
        <position position="155"/>
    </location>
    <ligand>
        <name>(R)-pantoate</name>
        <dbReference type="ChEBI" id="CHEBI:15980"/>
    </ligand>
</feature>
<evidence type="ECO:0000256" key="8">
    <source>
        <dbReference type="HAMAP-Rule" id="MF_00158"/>
    </source>
</evidence>
<evidence type="ECO:0000256" key="7">
    <source>
        <dbReference type="ARBA" id="ARBA00048258"/>
    </source>
</evidence>
<feature type="binding site" evidence="8">
    <location>
        <position position="63"/>
    </location>
    <ligand>
        <name>(R)-pantoate</name>
        <dbReference type="ChEBI" id="CHEBI:15980"/>
    </ligand>
</feature>
<dbReference type="PANTHER" id="PTHR21299">
    <property type="entry name" value="CYTIDYLATE KINASE/PANTOATE-BETA-ALANINE LIGASE"/>
    <property type="match status" value="1"/>
</dbReference>
<keyword evidence="10" id="KW-1185">Reference proteome</keyword>
<comment type="function">
    <text evidence="8">Catalyzes the condensation of pantoate with beta-alanine in an ATP-dependent reaction via a pantoyl-adenylate intermediate.</text>
</comment>
<name>A0ABM8ACU4_9DEIO</name>
<comment type="subcellular location">
    <subcellularLocation>
        <location evidence="8">Cytoplasm</location>
    </subcellularLocation>
</comment>
<dbReference type="Gene3D" id="3.30.1300.10">
    <property type="entry name" value="Pantoate-beta-alanine ligase, C-terminal domain"/>
    <property type="match status" value="1"/>
</dbReference>
<keyword evidence="8" id="KW-0963">Cytoplasm</keyword>
<proteinExistence type="inferred from homology"/>
<evidence type="ECO:0000256" key="4">
    <source>
        <dbReference type="ARBA" id="ARBA00022655"/>
    </source>
</evidence>
<dbReference type="EC" id="6.3.2.1" evidence="8"/>
<comment type="catalytic activity">
    <reaction evidence="7 8">
        <text>(R)-pantoate + beta-alanine + ATP = (R)-pantothenate + AMP + diphosphate + H(+)</text>
        <dbReference type="Rhea" id="RHEA:10912"/>
        <dbReference type="ChEBI" id="CHEBI:15378"/>
        <dbReference type="ChEBI" id="CHEBI:15980"/>
        <dbReference type="ChEBI" id="CHEBI:29032"/>
        <dbReference type="ChEBI" id="CHEBI:30616"/>
        <dbReference type="ChEBI" id="CHEBI:33019"/>
        <dbReference type="ChEBI" id="CHEBI:57966"/>
        <dbReference type="ChEBI" id="CHEBI:456215"/>
        <dbReference type="EC" id="6.3.2.1"/>
    </reaction>
</comment>
<dbReference type="SUPFAM" id="SSF52374">
    <property type="entry name" value="Nucleotidylyl transferase"/>
    <property type="match status" value="1"/>
</dbReference>
<keyword evidence="5 8" id="KW-0547">Nucleotide-binding</keyword>
<comment type="similarity">
    <text evidence="2 8">Belongs to the pantothenate synthetase family.</text>
</comment>
<dbReference type="Pfam" id="PF02569">
    <property type="entry name" value="Pantoate_ligase"/>
    <property type="match status" value="1"/>
</dbReference>
<keyword evidence="6 8" id="KW-0067">ATP-binding</keyword>
<dbReference type="InterPro" id="IPR042176">
    <property type="entry name" value="Pantoate_ligase_C"/>
</dbReference>
<gene>
    <name evidence="8 9" type="primary">panC</name>
    <name evidence="9" type="ORF">DAETH_13980</name>
</gene>
<evidence type="ECO:0000256" key="3">
    <source>
        <dbReference type="ARBA" id="ARBA00022598"/>
    </source>
</evidence>
<accession>A0ABM8ACU4</accession>
<reference evidence="9" key="1">
    <citation type="submission" date="2022-07" db="EMBL/GenBank/DDBJ databases">
        <title>Complete Genome Sequence of the Radioresistant Bacterium Deinococcus aetherius ST0316, Isolated from the Air Dust collected in Lower Stratosphere above Japan.</title>
        <authorList>
            <person name="Satoh K."/>
            <person name="Hagiwara K."/>
            <person name="Katsumata K."/>
            <person name="Kubo A."/>
            <person name="Yokobori S."/>
            <person name="Yamagishi A."/>
            <person name="Oono Y."/>
            <person name="Narumi I."/>
        </authorList>
    </citation>
    <scope>NUCLEOTIDE SEQUENCE</scope>
    <source>
        <strain evidence="9">ST0316</strain>
    </source>
</reference>
<feature type="binding site" evidence="8">
    <location>
        <begin position="32"/>
        <end position="39"/>
    </location>
    <ligand>
        <name>ATP</name>
        <dbReference type="ChEBI" id="CHEBI:30616"/>
    </ligand>
</feature>
<evidence type="ECO:0000256" key="2">
    <source>
        <dbReference type="ARBA" id="ARBA00009256"/>
    </source>
</evidence>
<keyword evidence="3 8" id="KW-0436">Ligase</keyword>
<feature type="active site" description="Proton donor" evidence="8">
    <location>
        <position position="39"/>
    </location>
</feature>
<evidence type="ECO:0000256" key="1">
    <source>
        <dbReference type="ARBA" id="ARBA00004990"/>
    </source>
</evidence>
<sequence length="294" mass="31836">MTSRRTLSLVTTPGELRAALANTGTVGLVPTMGYLHEGHARLIERARAQNDTVVVSVFVNPRQFRPREDLSRYPRDLKRDLRVAGAAGADVLFHPGVEVMYPPGYATTVSVSGVSGPLEGASRPGHFDGVATVVLKLLGLVGPNRAYFGEKDWQQLAVVRRMVRDLNVPVEIVGVPTVREESGLALSSRNSYLTPGQRERATVLSRALRAVQAAAAGGERDTARLRQAGLDVLAREPEVTLDYLAVVDGDMAERERVENDPMTRVLVAARMFGVRLIDNLPLWPDASRPGGEGA</sequence>
<comment type="miscellaneous">
    <text evidence="8">The reaction proceeds by a bi uni uni bi ping pong mechanism.</text>
</comment>
<dbReference type="Gene3D" id="3.40.50.620">
    <property type="entry name" value="HUPs"/>
    <property type="match status" value="1"/>
</dbReference>
<dbReference type="Proteomes" id="UP001064971">
    <property type="component" value="Chromosome"/>
</dbReference>
<feature type="binding site" evidence="8">
    <location>
        <begin position="186"/>
        <end position="189"/>
    </location>
    <ligand>
        <name>ATP</name>
        <dbReference type="ChEBI" id="CHEBI:30616"/>
    </ligand>
</feature>
<comment type="pathway">
    <text evidence="1 8">Cofactor biosynthesis; (R)-pantothenate biosynthesis; (R)-pantothenate from (R)-pantoate and beta-alanine: step 1/1.</text>
</comment>
<dbReference type="NCBIfam" id="TIGR00125">
    <property type="entry name" value="cyt_tran_rel"/>
    <property type="match status" value="1"/>
</dbReference>
<evidence type="ECO:0000256" key="6">
    <source>
        <dbReference type="ARBA" id="ARBA00022840"/>
    </source>
</evidence>
<feature type="binding site" evidence="8">
    <location>
        <position position="63"/>
    </location>
    <ligand>
        <name>beta-alanine</name>
        <dbReference type="ChEBI" id="CHEBI:57966"/>
    </ligand>
</feature>
<dbReference type="InterPro" id="IPR004821">
    <property type="entry name" value="Cyt_trans-like"/>
</dbReference>
<feature type="binding site" evidence="8">
    <location>
        <begin position="149"/>
        <end position="152"/>
    </location>
    <ligand>
        <name>ATP</name>
        <dbReference type="ChEBI" id="CHEBI:30616"/>
    </ligand>
</feature>
<evidence type="ECO:0000256" key="5">
    <source>
        <dbReference type="ARBA" id="ARBA00022741"/>
    </source>
</evidence>
<keyword evidence="4 8" id="KW-0566">Pantothenate biosynthesis</keyword>
<protein>
    <recommendedName>
        <fullName evidence="8">Pantothenate synthetase</fullName>
        <shortName evidence="8">PS</shortName>
        <ecNumber evidence="8">6.3.2.1</ecNumber>
    </recommendedName>
    <alternativeName>
        <fullName evidence="8">Pantoate--beta-alanine ligase</fullName>
    </alternativeName>
    <alternativeName>
        <fullName evidence="8">Pantoate-activating enzyme</fullName>
    </alternativeName>
</protein>
<feature type="binding site" evidence="8">
    <location>
        <position position="178"/>
    </location>
    <ligand>
        <name>ATP</name>
        <dbReference type="ChEBI" id="CHEBI:30616"/>
    </ligand>
</feature>
<evidence type="ECO:0000313" key="10">
    <source>
        <dbReference type="Proteomes" id="UP001064971"/>
    </source>
</evidence>
<evidence type="ECO:0000313" key="9">
    <source>
        <dbReference type="EMBL" id="BDP41429.1"/>
    </source>
</evidence>
<dbReference type="PANTHER" id="PTHR21299:SF1">
    <property type="entry name" value="PANTOATE--BETA-ALANINE LIGASE"/>
    <property type="match status" value="1"/>
</dbReference>
<dbReference type="HAMAP" id="MF_00158">
    <property type="entry name" value="PanC"/>
    <property type="match status" value="1"/>
</dbReference>
<dbReference type="InterPro" id="IPR003721">
    <property type="entry name" value="Pantoate_ligase"/>
</dbReference>
<organism evidence="9 10">
    <name type="scientific">Deinococcus aetherius</name>
    <dbReference type="NCBI Taxonomy" id="200252"/>
    <lineage>
        <taxon>Bacteria</taxon>
        <taxon>Thermotogati</taxon>
        <taxon>Deinococcota</taxon>
        <taxon>Deinococci</taxon>
        <taxon>Deinococcales</taxon>
        <taxon>Deinococcaceae</taxon>
        <taxon>Deinococcus</taxon>
    </lineage>
</organism>